<dbReference type="SMART" id="SM00829">
    <property type="entry name" value="PKS_ER"/>
    <property type="match status" value="1"/>
</dbReference>
<accession>A0A5B9MG38</accession>
<sequence length="331" mass="35801">MTQQTEPRTIDMAPASVMQAMVYDDYGATEVLHQTPRPIPRRLPGQVLIEVWASSVNPIDYRLRSGEMRGFLPGGFPRIPGYDVAGTIAECSPDAPFVVGDRVMAFLDSVRGGACAEYAVCAVDCVAKLPDEMPIDEAAAIPLAGTTALQSLRDHGKLSRGDRVLINGASGGVGMFAVQIAKALECHVDAVASEDNREFCLSLGAERFFDYATVDFTQSQESWDVVFDAAGKSSYLQARDVLAADGRYVSTEPDVKGMLTTVLTWPLSKSGTVMLAKPKADDLRELIGLYQAGKLQVTIDSRFPMTQVAQAHQRAESGVDRGKVVLLHRSE</sequence>
<dbReference type="SUPFAM" id="SSF51735">
    <property type="entry name" value="NAD(P)-binding Rossmann-fold domains"/>
    <property type="match status" value="1"/>
</dbReference>
<proteinExistence type="predicted"/>
<dbReference type="Gene3D" id="3.90.180.10">
    <property type="entry name" value="Medium-chain alcohol dehydrogenases, catalytic domain"/>
    <property type="match status" value="1"/>
</dbReference>
<dbReference type="PANTHER" id="PTHR44013:SF1">
    <property type="entry name" value="ZINC-TYPE ALCOHOL DEHYDROGENASE-LIKE PROTEIN C16A3.02C"/>
    <property type="match status" value="1"/>
</dbReference>
<dbReference type="Pfam" id="PF13602">
    <property type="entry name" value="ADH_zinc_N_2"/>
    <property type="match status" value="1"/>
</dbReference>
<dbReference type="Pfam" id="PF08240">
    <property type="entry name" value="ADH_N"/>
    <property type="match status" value="1"/>
</dbReference>
<reference evidence="2 3" key="1">
    <citation type="submission" date="2019-02" db="EMBL/GenBank/DDBJ databases">
        <title>Planctomycetal bacteria perform biofilm scaping via a novel small molecule.</title>
        <authorList>
            <person name="Jeske O."/>
            <person name="Boedeker C."/>
            <person name="Wiegand S."/>
            <person name="Breitling P."/>
            <person name="Kallscheuer N."/>
            <person name="Jogler M."/>
            <person name="Rohde M."/>
            <person name="Petersen J."/>
            <person name="Medema M.H."/>
            <person name="Surup F."/>
            <person name="Jogler C."/>
        </authorList>
    </citation>
    <scope>NUCLEOTIDE SEQUENCE [LARGE SCALE GENOMIC DNA]</scope>
    <source>
        <strain evidence="2 3">Mal15</strain>
    </source>
</reference>
<dbReference type="KEGG" id="smam:Mal15_43030"/>
<dbReference type="InterPro" id="IPR002364">
    <property type="entry name" value="Quin_OxRdtase/zeta-crystal_CS"/>
</dbReference>
<dbReference type="InterPro" id="IPR013154">
    <property type="entry name" value="ADH-like_N"/>
</dbReference>
<dbReference type="Proteomes" id="UP000321353">
    <property type="component" value="Chromosome"/>
</dbReference>
<dbReference type="InterPro" id="IPR052733">
    <property type="entry name" value="Chloroplast_QOR"/>
</dbReference>
<evidence type="ECO:0000313" key="3">
    <source>
        <dbReference type="Proteomes" id="UP000321353"/>
    </source>
</evidence>
<keyword evidence="3" id="KW-1185">Reference proteome</keyword>
<dbReference type="Gene3D" id="3.40.50.720">
    <property type="entry name" value="NAD(P)-binding Rossmann-like Domain"/>
    <property type="match status" value="1"/>
</dbReference>
<gene>
    <name evidence="2" type="ORF">Mal15_43030</name>
</gene>
<dbReference type="InterPro" id="IPR011032">
    <property type="entry name" value="GroES-like_sf"/>
</dbReference>
<dbReference type="SUPFAM" id="SSF50129">
    <property type="entry name" value="GroES-like"/>
    <property type="match status" value="1"/>
</dbReference>
<dbReference type="PROSITE" id="PS01162">
    <property type="entry name" value="QOR_ZETA_CRYSTAL"/>
    <property type="match status" value="1"/>
</dbReference>
<protein>
    <submittedName>
        <fullName evidence="2">Zinc-type alcohol dehydrogenase-like protein</fullName>
    </submittedName>
</protein>
<dbReference type="EMBL" id="CP036264">
    <property type="protein sequence ID" value="QEG00233.1"/>
    <property type="molecule type" value="Genomic_DNA"/>
</dbReference>
<dbReference type="GO" id="GO:0016491">
    <property type="term" value="F:oxidoreductase activity"/>
    <property type="evidence" value="ECO:0007669"/>
    <property type="project" value="InterPro"/>
</dbReference>
<name>A0A5B9MG38_9BACT</name>
<dbReference type="InterPro" id="IPR020843">
    <property type="entry name" value="ER"/>
</dbReference>
<dbReference type="GO" id="GO:0008270">
    <property type="term" value="F:zinc ion binding"/>
    <property type="evidence" value="ECO:0007669"/>
    <property type="project" value="InterPro"/>
</dbReference>
<dbReference type="PANTHER" id="PTHR44013">
    <property type="entry name" value="ZINC-TYPE ALCOHOL DEHYDROGENASE-LIKE PROTEIN C16A3.02C"/>
    <property type="match status" value="1"/>
</dbReference>
<dbReference type="AlphaFoldDB" id="A0A5B9MG38"/>
<feature type="domain" description="Enoyl reductase (ER)" evidence="1">
    <location>
        <begin position="27"/>
        <end position="326"/>
    </location>
</feature>
<organism evidence="2 3">
    <name type="scientific">Stieleria maiorica</name>
    <dbReference type="NCBI Taxonomy" id="2795974"/>
    <lineage>
        <taxon>Bacteria</taxon>
        <taxon>Pseudomonadati</taxon>
        <taxon>Planctomycetota</taxon>
        <taxon>Planctomycetia</taxon>
        <taxon>Pirellulales</taxon>
        <taxon>Pirellulaceae</taxon>
        <taxon>Stieleria</taxon>
    </lineage>
</organism>
<dbReference type="CDD" id="cd08267">
    <property type="entry name" value="MDR1"/>
    <property type="match status" value="1"/>
</dbReference>
<evidence type="ECO:0000313" key="2">
    <source>
        <dbReference type="EMBL" id="QEG00233.1"/>
    </source>
</evidence>
<dbReference type="InterPro" id="IPR036291">
    <property type="entry name" value="NAD(P)-bd_dom_sf"/>
</dbReference>
<evidence type="ECO:0000259" key="1">
    <source>
        <dbReference type="SMART" id="SM00829"/>
    </source>
</evidence>